<dbReference type="EMBL" id="LAZR01007585">
    <property type="protein sequence ID" value="KKM84320.1"/>
    <property type="molecule type" value="Genomic_DNA"/>
</dbReference>
<dbReference type="AlphaFoldDB" id="A0A0F9N6F9"/>
<reference evidence="1" key="1">
    <citation type="journal article" date="2015" name="Nature">
        <title>Complex archaea that bridge the gap between prokaryotes and eukaryotes.</title>
        <authorList>
            <person name="Spang A."/>
            <person name="Saw J.H."/>
            <person name="Jorgensen S.L."/>
            <person name="Zaremba-Niedzwiedzka K."/>
            <person name="Martijn J."/>
            <person name="Lind A.E."/>
            <person name="van Eijk R."/>
            <person name="Schleper C."/>
            <person name="Guy L."/>
            <person name="Ettema T.J."/>
        </authorList>
    </citation>
    <scope>NUCLEOTIDE SEQUENCE</scope>
</reference>
<dbReference type="Pfam" id="PF13148">
    <property type="entry name" value="DUF3987"/>
    <property type="match status" value="1"/>
</dbReference>
<dbReference type="InterPro" id="IPR025048">
    <property type="entry name" value="DUF3987"/>
</dbReference>
<comment type="caution">
    <text evidence="1">The sequence shown here is derived from an EMBL/GenBank/DDBJ whole genome shotgun (WGS) entry which is preliminary data.</text>
</comment>
<accession>A0A0F9N6F9</accession>
<gene>
    <name evidence="1" type="ORF">LCGC14_1300360</name>
</gene>
<protein>
    <recommendedName>
        <fullName evidence="2">DUF3987 domain-containing protein</fullName>
    </recommendedName>
</protein>
<evidence type="ECO:0000313" key="1">
    <source>
        <dbReference type="EMBL" id="KKM84320.1"/>
    </source>
</evidence>
<organism evidence="1">
    <name type="scientific">marine sediment metagenome</name>
    <dbReference type="NCBI Taxonomy" id="412755"/>
    <lineage>
        <taxon>unclassified sequences</taxon>
        <taxon>metagenomes</taxon>
        <taxon>ecological metagenomes</taxon>
    </lineage>
</organism>
<sequence length="504" mass="56241">MNKPLLNVITKPIYGWVPLEHLEQFNLPKLTSTILPDWAGEYAEALSASTETPLELAAAMVLAACSTAAARNLTVQVKADYSEPCNLWLVAALPSGSRKSAVQAAATKPLLFWEMEKENELTPAIVRINRERDFLLDRIKQKQRKAAKEDDVIVASTLMQEIYEAEALLPKVPALPRLWTSDITPEKLGSLLAEQNERMAWLSSEGGIFDLLGGRYSNGIPNLDLILKSHSGDSERVDRGSRETVRLNNPLVTIGLSPQPSVLRGLATKPGFRGRGLIARFLFLQPESNLGTRTLDAMPVPQNIADNYTSGIKSMLNWVENTEDDIKHTLNLSEDAYQEWMDFSLYIETEMQPNGLFAGMTDWAGKAPGAVIRIAGVFHAIQYAFEKPWEYDISADTMYKALELMAVITGHSVTVITAMGVNKSSSKSEHVWKWIKRNKKTEFTIRDAFNGLSSTYNNVAELKPILEDLVERGYIRIEERVKVGPGQKPSPMVKVRPELSEDWL</sequence>
<name>A0A0F9N6F9_9ZZZZ</name>
<proteinExistence type="predicted"/>
<evidence type="ECO:0008006" key="2">
    <source>
        <dbReference type="Google" id="ProtNLM"/>
    </source>
</evidence>